<evidence type="ECO:0000256" key="2">
    <source>
        <dbReference type="ARBA" id="ARBA00022692"/>
    </source>
</evidence>
<feature type="region of interest" description="Disordered" evidence="5">
    <location>
        <begin position="693"/>
        <end position="718"/>
    </location>
</feature>
<dbReference type="Proteomes" id="UP000005666">
    <property type="component" value="Chromosome 1"/>
</dbReference>
<evidence type="ECO:0000259" key="6">
    <source>
        <dbReference type="PROSITE" id="PS51469"/>
    </source>
</evidence>
<dbReference type="STRING" id="1071381.G8BNR0"/>
<dbReference type="InterPro" id="IPR012919">
    <property type="entry name" value="SUN_dom"/>
</dbReference>
<dbReference type="PROSITE" id="PS51469">
    <property type="entry name" value="SUN"/>
    <property type="match status" value="1"/>
</dbReference>
<dbReference type="OrthoDB" id="4065610at2759"/>
<dbReference type="eggNOG" id="ENOG502QSZA">
    <property type="taxonomic scope" value="Eukaryota"/>
</dbReference>
<evidence type="ECO:0000313" key="8">
    <source>
        <dbReference type="Proteomes" id="UP000005666"/>
    </source>
</evidence>
<dbReference type="RefSeq" id="XP_003683972.1">
    <property type="nucleotide sequence ID" value="XM_003683924.1"/>
</dbReference>
<reference evidence="7 8" key="1">
    <citation type="journal article" date="2011" name="Proc. Natl. Acad. Sci. U.S.A.">
        <title>Evolutionary erosion of yeast sex chromosomes by mating-type switching accidents.</title>
        <authorList>
            <person name="Gordon J.L."/>
            <person name="Armisen D."/>
            <person name="Proux-Wera E."/>
            <person name="Oheigeartaigh S.S."/>
            <person name="Byrne K.P."/>
            <person name="Wolfe K.H."/>
        </authorList>
    </citation>
    <scope>NUCLEOTIDE SEQUENCE [LARGE SCALE GENOMIC DNA]</scope>
    <source>
        <strain evidence="8">ATCC 24235 / CBS 4417 / NBRC 1672 / NRRL Y-8282 / UCD 70-5</strain>
    </source>
</reference>
<dbReference type="GeneID" id="11532775"/>
<dbReference type="GO" id="GO:0000743">
    <property type="term" value="P:nuclear migration involved in conjugation with cellular fusion"/>
    <property type="evidence" value="ECO:0007669"/>
    <property type="project" value="EnsemblFungi"/>
</dbReference>
<dbReference type="PANTHER" id="PTHR12911:SF8">
    <property type="entry name" value="KLAROID PROTEIN-RELATED"/>
    <property type="match status" value="1"/>
</dbReference>
<dbReference type="GO" id="GO:0000781">
    <property type="term" value="C:chromosome, telomeric region"/>
    <property type="evidence" value="ECO:0007669"/>
    <property type="project" value="EnsemblFungi"/>
</dbReference>
<gene>
    <name evidence="7" type="primary">TPHA0A04650</name>
    <name evidence="7" type="ordered locus">TPHA_0A04650</name>
</gene>
<dbReference type="GO" id="GO:0007129">
    <property type="term" value="P:homologous chromosome pairing at meiosis"/>
    <property type="evidence" value="ECO:0007669"/>
    <property type="project" value="EnsemblFungi"/>
</dbReference>
<dbReference type="GO" id="GO:0000741">
    <property type="term" value="P:karyogamy"/>
    <property type="evidence" value="ECO:0007669"/>
    <property type="project" value="EnsemblFungi"/>
</dbReference>
<dbReference type="AlphaFoldDB" id="G8BNR0"/>
<dbReference type="GO" id="GO:0043495">
    <property type="term" value="F:protein-membrane adaptor activity"/>
    <property type="evidence" value="ECO:0007669"/>
    <property type="project" value="TreeGrafter"/>
</dbReference>
<dbReference type="Gene3D" id="2.60.120.260">
    <property type="entry name" value="Galactose-binding domain-like"/>
    <property type="match status" value="1"/>
</dbReference>
<keyword evidence="3" id="KW-1133">Transmembrane helix</keyword>
<protein>
    <recommendedName>
        <fullName evidence="6">SUN domain-containing protein</fullName>
    </recommendedName>
</protein>
<dbReference type="GO" id="GO:0030474">
    <property type="term" value="P:spindle pole body duplication"/>
    <property type="evidence" value="ECO:0007669"/>
    <property type="project" value="EnsemblFungi"/>
</dbReference>
<dbReference type="EMBL" id="HE612856">
    <property type="protein sequence ID" value="CCE61538.1"/>
    <property type="molecule type" value="Genomic_DNA"/>
</dbReference>
<accession>G8BNR0</accession>
<dbReference type="GO" id="GO:0031509">
    <property type="term" value="P:subtelomeric heterochromatin formation"/>
    <property type="evidence" value="ECO:0007669"/>
    <property type="project" value="EnsemblFungi"/>
</dbReference>
<organism evidence="7 8">
    <name type="scientific">Tetrapisispora phaffii (strain ATCC 24235 / CBS 4417 / NBRC 1672 / NRRL Y-8282 / UCD 70-5)</name>
    <name type="common">Yeast</name>
    <name type="synonym">Fabospora phaffii</name>
    <dbReference type="NCBI Taxonomy" id="1071381"/>
    <lineage>
        <taxon>Eukaryota</taxon>
        <taxon>Fungi</taxon>
        <taxon>Dikarya</taxon>
        <taxon>Ascomycota</taxon>
        <taxon>Saccharomycotina</taxon>
        <taxon>Saccharomycetes</taxon>
        <taxon>Saccharomycetales</taxon>
        <taxon>Saccharomycetaceae</taxon>
        <taxon>Tetrapisispora</taxon>
    </lineage>
</organism>
<name>G8BNR0_TETPH</name>
<dbReference type="GO" id="GO:0045141">
    <property type="term" value="P:meiotic telomere clustering"/>
    <property type="evidence" value="ECO:0007669"/>
    <property type="project" value="EnsemblFungi"/>
</dbReference>
<evidence type="ECO:0000256" key="5">
    <source>
        <dbReference type="SAM" id="MobiDB-lite"/>
    </source>
</evidence>
<feature type="compositionally biased region" description="Acidic residues" evidence="5">
    <location>
        <begin position="123"/>
        <end position="136"/>
    </location>
</feature>
<feature type="region of interest" description="Disordered" evidence="5">
    <location>
        <begin position="116"/>
        <end position="136"/>
    </location>
</feature>
<sequence>MSSDKKVSDDRKSRIDEDRYLPLNSSLHEHKDLLIEKMNRSNFGRDYEGHGEFSREGRSVVDRGMIMHDSEVDDNNDTDYDNFKKKILSNGSLNSNYISVDDDDWIDDLGSYSETREGLSNDEANESFIEDGDDDDYDYDYDYDDDEDYEILTNSNGILDNHRDSKGGSKGLFRTWALVTIVFVVFSTLLSKVVLPTSISSASNIPSGNVQRQINHLYNMVNTQNDKIQTDLDKTIKIVITQFEKKIKSILPKNILDFQSQLELLNTKVNKMNENQRTEKIINNQMNTEFSMKNLTIIQDLLTNQLNNTLPDKIPVIINNSTSMLMIPEIHNYLKDIISGIITTLESNSTNILQGNMTTNLGMQQEGFLPDLNGYIKEILKDELQYIDKDYFVQELNRKLQLNKHEIFEEFTEKLSDLKISSNSHYHYNDMTSDKYSDILLRKMINRIYNANQHQWEDDLDFATFAQGTRLLNHLTSKTWKKGTQNTPLELLSNTINNSVYWQCDSTKDCRWAIRFSEPIYLFRLSYLHGRLKNNVHMMNSAPKKISIYVKLANGNDLIKTFKKVAKTYKQGQSLNEDSSYIKIGQYDYDLTDPKVKQDFLLPSWYIKLRPLVHSMVFEINENYGNKDFTSLKKFLIKAVTKQDLEITTNNEFPYKLGNVPEYNADNYVIASSDTGSSHHLMNQQLRNVQDDRNDGFKNLADNENSKIPSFGQDELDI</sequence>
<dbReference type="KEGG" id="tpf:TPHA_0A04650"/>
<dbReference type="GO" id="GO:0034087">
    <property type="term" value="P:establishment of mitotic sister chromatid cohesion"/>
    <property type="evidence" value="ECO:0007669"/>
    <property type="project" value="EnsemblFungi"/>
</dbReference>
<keyword evidence="4" id="KW-0472">Membrane</keyword>
<dbReference type="InterPro" id="IPR045119">
    <property type="entry name" value="SUN1-5"/>
</dbReference>
<dbReference type="PANTHER" id="PTHR12911">
    <property type="entry name" value="SAD1/UNC-84-LIKE PROTEIN-RELATED"/>
    <property type="match status" value="1"/>
</dbReference>
<keyword evidence="2" id="KW-0812">Transmembrane</keyword>
<feature type="domain" description="SUN" evidence="6">
    <location>
        <begin position="452"/>
        <end position="642"/>
    </location>
</feature>
<dbReference type="HOGENOM" id="CLU_025282_0_0_1"/>
<dbReference type="GO" id="GO:0034399">
    <property type="term" value="C:nuclear periphery"/>
    <property type="evidence" value="ECO:0007669"/>
    <property type="project" value="EnsemblFungi"/>
</dbReference>
<dbReference type="OMA" id="IYNANQH"/>
<dbReference type="GO" id="GO:0034993">
    <property type="term" value="C:meiotic nuclear membrane microtubule tethering complex"/>
    <property type="evidence" value="ECO:0007669"/>
    <property type="project" value="TreeGrafter"/>
</dbReference>
<keyword evidence="8" id="KW-1185">Reference proteome</keyword>
<evidence type="ECO:0000256" key="3">
    <source>
        <dbReference type="ARBA" id="ARBA00022989"/>
    </source>
</evidence>
<comment type="subcellular location">
    <subcellularLocation>
        <location evidence="1">Membrane</location>
    </subcellularLocation>
</comment>
<proteinExistence type="predicted"/>
<dbReference type="GO" id="GO:0005825">
    <property type="term" value="C:half bridge of spindle pole body"/>
    <property type="evidence" value="ECO:0007669"/>
    <property type="project" value="EnsemblFungi"/>
</dbReference>
<evidence type="ECO:0000256" key="4">
    <source>
        <dbReference type="ARBA" id="ARBA00023136"/>
    </source>
</evidence>
<evidence type="ECO:0000256" key="1">
    <source>
        <dbReference type="ARBA" id="ARBA00004370"/>
    </source>
</evidence>
<evidence type="ECO:0000313" key="7">
    <source>
        <dbReference type="EMBL" id="CCE61538.1"/>
    </source>
</evidence>
<dbReference type="GO" id="GO:0034398">
    <property type="term" value="P:telomere tethering at nuclear periphery"/>
    <property type="evidence" value="ECO:0007669"/>
    <property type="project" value="EnsemblFungi"/>
</dbReference>